<dbReference type="SUPFAM" id="SSF50494">
    <property type="entry name" value="Trypsin-like serine proteases"/>
    <property type="match status" value="1"/>
</dbReference>
<dbReference type="SUPFAM" id="SSF81995">
    <property type="entry name" value="beta-sandwich domain of Sec23/24"/>
    <property type="match status" value="1"/>
</dbReference>
<proteinExistence type="predicted"/>
<dbReference type="GO" id="GO:0016485">
    <property type="term" value="P:protein processing"/>
    <property type="evidence" value="ECO:0007669"/>
    <property type="project" value="InterPro"/>
</dbReference>
<feature type="compositionally biased region" description="Low complexity" evidence="1">
    <location>
        <begin position="1158"/>
        <end position="1182"/>
    </location>
</feature>
<accession>A0AAD3HPB4</accession>
<feature type="region of interest" description="Disordered" evidence="1">
    <location>
        <begin position="422"/>
        <end position="453"/>
    </location>
</feature>
<dbReference type="InterPro" id="IPR009003">
    <property type="entry name" value="Peptidase_S1_PA"/>
</dbReference>
<organism evidence="2 3">
    <name type="scientific">Astrephomene gubernaculifera</name>
    <dbReference type="NCBI Taxonomy" id="47775"/>
    <lineage>
        <taxon>Eukaryota</taxon>
        <taxon>Viridiplantae</taxon>
        <taxon>Chlorophyta</taxon>
        <taxon>core chlorophytes</taxon>
        <taxon>Chlorophyceae</taxon>
        <taxon>CS clade</taxon>
        <taxon>Chlamydomonadales</taxon>
        <taxon>Astrephomenaceae</taxon>
        <taxon>Astrephomene</taxon>
    </lineage>
</organism>
<comment type="caution">
    <text evidence="2">The sequence shown here is derived from an EMBL/GenBank/DDBJ whole genome shotgun (WGS) entry which is preliminary data.</text>
</comment>
<feature type="region of interest" description="Disordered" evidence="1">
    <location>
        <begin position="1137"/>
        <end position="1185"/>
    </location>
</feature>
<dbReference type="InterPro" id="IPR043504">
    <property type="entry name" value="Peptidase_S1_PA_chymotrypsin"/>
</dbReference>
<feature type="region of interest" description="Disordered" evidence="1">
    <location>
        <begin position="920"/>
        <end position="963"/>
    </location>
</feature>
<feature type="compositionally biased region" description="Low complexity" evidence="1">
    <location>
        <begin position="921"/>
        <end position="936"/>
    </location>
</feature>
<evidence type="ECO:0008006" key="4">
    <source>
        <dbReference type="Google" id="ProtNLM"/>
    </source>
</evidence>
<feature type="region of interest" description="Disordered" evidence="1">
    <location>
        <begin position="558"/>
        <end position="580"/>
    </location>
</feature>
<dbReference type="PANTHER" id="PTHR21004:SF0">
    <property type="entry name" value="PEROXISOMAL LEADER PEPTIDE-PROCESSING PROTEASE"/>
    <property type="match status" value="1"/>
</dbReference>
<gene>
    <name evidence="2" type="ORF">Agub_g9800</name>
</gene>
<evidence type="ECO:0000313" key="3">
    <source>
        <dbReference type="Proteomes" id="UP001054857"/>
    </source>
</evidence>
<dbReference type="EMBL" id="BMAR01000021">
    <property type="protein sequence ID" value="GFR47976.1"/>
    <property type="molecule type" value="Genomic_DNA"/>
</dbReference>
<feature type="compositionally biased region" description="Low complexity" evidence="1">
    <location>
        <begin position="375"/>
        <end position="390"/>
    </location>
</feature>
<protein>
    <recommendedName>
        <fullName evidence="4">Glyoxysomal processing protease, glyoxysomal</fullName>
    </recommendedName>
</protein>
<feature type="region of interest" description="Disordered" evidence="1">
    <location>
        <begin position="511"/>
        <end position="531"/>
    </location>
</feature>
<reference evidence="2 3" key="1">
    <citation type="journal article" date="2021" name="Sci. Rep.">
        <title>Genome sequencing of the multicellular alga Astrephomene provides insights into convergent evolution of germ-soma differentiation.</title>
        <authorList>
            <person name="Yamashita S."/>
            <person name="Yamamoto K."/>
            <person name="Matsuzaki R."/>
            <person name="Suzuki S."/>
            <person name="Yamaguchi H."/>
            <person name="Hirooka S."/>
            <person name="Minakuchi Y."/>
            <person name="Miyagishima S."/>
            <person name="Kawachi M."/>
            <person name="Toyoda A."/>
            <person name="Nozaki H."/>
        </authorList>
    </citation>
    <scope>NUCLEOTIDE SEQUENCE [LARGE SCALE GENOMIC DNA]</scope>
    <source>
        <strain evidence="2 3">NIES-4017</strain>
    </source>
</reference>
<keyword evidence="3" id="KW-1185">Reference proteome</keyword>
<feature type="region of interest" description="Disordered" evidence="1">
    <location>
        <begin position="371"/>
        <end position="397"/>
    </location>
</feature>
<dbReference type="AlphaFoldDB" id="A0AAD3HPB4"/>
<dbReference type="Pfam" id="PF13365">
    <property type="entry name" value="Trypsin_2"/>
    <property type="match status" value="1"/>
</dbReference>
<name>A0AAD3HPB4_9CHLO</name>
<dbReference type="InterPro" id="IPR039245">
    <property type="entry name" value="TYSND1/DEG15"/>
</dbReference>
<sequence>MKIEPVLVLISGEARHTGNQIDAPPLAFATKTNGLSFTSCSGVILAAAPMNGGKSSGGALLLPASALTPWIQPGAPWLTSNTLTSPPQLTPDCAICAVGSVASLGGGAAFCTPIATVRVASASHAAAQLLQGLNRDIGYAASTSSPRWEFSWSVGGPPSTPAEQGAFVLCWAQPLDPATNSSSSSSDSSSSASAPGAAAADKSAAAKSGSCASSYPSHPSSHSDAAAVALSDPRCLASLRALYGKLRLAPRGTCSPQGAGAHLRGSFSSSPRGPFKDQANGVVQVAADASSVSTCGGRTGRLGALGRHGPPMQSGQPGPGHLISVVGSPFGCLAPFHFVNAQVNGVVACAFPAPTESLSLAVAAGLPYPYDSLPRRQQQQQQPRQQRQQQMYDNAGGISNAGAHAGAVLFALDAHVFPGMEGAPVTSTSSRQPQAEAASSSPPTQLPPPLLQSPPLALLCTPLQRRPDGVQVPLAVAWQAIAAALLGVLRELLRRCREGGMAAGEAGGCGLGVDEDEEEEGGGGAAEACEGSDASIGHQQLRLQHVVSPGASAAAWAASGSRGGGGAEEDGRGCMQQQYGSGWEGGGNGSSSVGSVNCGGGCGPAASTTKQGGVVSQAGRYCFFCRPPPTTTTTPMMLSTAAAACPVPAASTLLPWHTHSAPCPVPLALPFPHPPVVQPADSGSSLSIPVSEAQQLPGWVLHAVVLLRCNGSWATGVVVEAGSGLLITTAHLFNGLLREGGASRGSGGSSGARGAAAGDGGPSTAAWGHILCWARVPWVTPDAAGRVQPGAAAAAGTGGGGGAAYAAGGGGNEGVAAGYGYRWLRARVLYVWSNHLDLAVLQLEPPYGNHRYGSGGWECPAAVQPTPLALAAIQVAARARSDDDVLHDSPLAACRTASSCAADHGCRTSACNGSYYNTATSSSGNMSSSNNRSSRSVTGCNDGMGSLPSSVSPPQSGEADGTAQSALYGRGTAVWAVGHSLIGPSAEWPPLVSYGCVARVLRRRSGVPTMLLATTTTHAGGSGGALLDSRGRLVGLVTSNARHAGGATLPNMAFCIAAEELEPVLRWAAARAAGSSSSSSWSSAAESCECCAGAAGAAATHGSAAAGAADHAPPGLAALAALDEYDEDAERIWRLQMPSLEPPPPPPPPSPPPPTPPTAAAAGSPNHALTAPGTAATPAATGSEVGGFGAMSVAARYAVDVAAATSAAAASGAASAAATVKGRPKSRL</sequence>
<dbReference type="GO" id="GO:0004252">
    <property type="term" value="F:serine-type endopeptidase activity"/>
    <property type="evidence" value="ECO:0007669"/>
    <property type="project" value="InterPro"/>
</dbReference>
<evidence type="ECO:0000313" key="2">
    <source>
        <dbReference type="EMBL" id="GFR47976.1"/>
    </source>
</evidence>
<dbReference type="Gene3D" id="2.40.10.10">
    <property type="entry name" value="Trypsin-like serine proteases"/>
    <property type="match status" value="1"/>
</dbReference>
<dbReference type="PANTHER" id="PTHR21004">
    <property type="entry name" value="SERINE PROTEASE-RELATED"/>
    <property type="match status" value="1"/>
</dbReference>
<dbReference type="GO" id="GO:0005777">
    <property type="term" value="C:peroxisome"/>
    <property type="evidence" value="ECO:0007669"/>
    <property type="project" value="InterPro"/>
</dbReference>
<evidence type="ECO:0000256" key="1">
    <source>
        <dbReference type="SAM" id="MobiDB-lite"/>
    </source>
</evidence>
<dbReference type="Proteomes" id="UP001054857">
    <property type="component" value="Unassembled WGS sequence"/>
</dbReference>
<feature type="compositionally biased region" description="Pro residues" evidence="1">
    <location>
        <begin position="1140"/>
        <end position="1157"/>
    </location>
</feature>